<protein>
    <submittedName>
        <fullName evidence="2">Uncharacterized protein</fullName>
    </submittedName>
</protein>
<evidence type="ECO:0000313" key="2">
    <source>
        <dbReference type="EMBL" id="RNE96999.1"/>
    </source>
</evidence>
<evidence type="ECO:0000256" key="1">
    <source>
        <dbReference type="SAM" id="MobiDB-lite"/>
    </source>
</evidence>
<dbReference type="RefSeq" id="XP_029233922.1">
    <property type="nucleotide sequence ID" value="XM_029386221.1"/>
</dbReference>
<feature type="compositionally biased region" description="Basic residues" evidence="1">
    <location>
        <begin position="1"/>
        <end position="11"/>
    </location>
</feature>
<gene>
    <name evidence="2" type="ORF">TraAM80_09542</name>
</gene>
<dbReference type="AlphaFoldDB" id="A0A3R7R6V6"/>
<proteinExistence type="predicted"/>
<reference evidence="2 3" key="1">
    <citation type="journal article" date="2018" name="BMC Genomics">
        <title>Genomic comparison of Trypanosoma conorhini and Trypanosoma rangeli to Trypanosoma cruzi strains of high and low virulence.</title>
        <authorList>
            <person name="Bradwell K.R."/>
            <person name="Koparde V.N."/>
            <person name="Matveyev A.V."/>
            <person name="Serrano M.G."/>
            <person name="Alves J.M."/>
            <person name="Parikh H."/>
            <person name="Huang B."/>
            <person name="Lee V."/>
            <person name="Espinosa-Alvarez O."/>
            <person name="Ortiz P.A."/>
            <person name="Costa-Martins A.G."/>
            <person name="Teixeira M.M."/>
            <person name="Buck G.A."/>
        </authorList>
    </citation>
    <scope>NUCLEOTIDE SEQUENCE [LARGE SCALE GENOMIC DNA]</scope>
    <source>
        <strain evidence="2 3">AM80</strain>
    </source>
</reference>
<dbReference type="GeneID" id="40333475"/>
<dbReference type="EMBL" id="MKGL01000615">
    <property type="protein sequence ID" value="RNE96999.1"/>
    <property type="molecule type" value="Genomic_DNA"/>
</dbReference>
<dbReference type="Proteomes" id="UP000283634">
    <property type="component" value="Unassembled WGS sequence"/>
</dbReference>
<evidence type="ECO:0000313" key="3">
    <source>
        <dbReference type="Proteomes" id="UP000283634"/>
    </source>
</evidence>
<comment type="caution">
    <text evidence="2">The sequence shown here is derived from an EMBL/GenBank/DDBJ whole genome shotgun (WGS) entry which is preliminary data.</text>
</comment>
<accession>A0A3R7R6V6</accession>
<feature type="region of interest" description="Disordered" evidence="1">
    <location>
        <begin position="1"/>
        <end position="24"/>
    </location>
</feature>
<organism evidence="2 3">
    <name type="scientific">Trypanosoma rangeli</name>
    <dbReference type="NCBI Taxonomy" id="5698"/>
    <lineage>
        <taxon>Eukaryota</taxon>
        <taxon>Discoba</taxon>
        <taxon>Euglenozoa</taxon>
        <taxon>Kinetoplastea</taxon>
        <taxon>Metakinetoplastina</taxon>
        <taxon>Trypanosomatida</taxon>
        <taxon>Trypanosomatidae</taxon>
        <taxon>Trypanosoma</taxon>
        <taxon>Herpetosoma</taxon>
    </lineage>
</organism>
<feature type="region of interest" description="Disordered" evidence="1">
    <location>
        <begin position="133"/>
        <end position="167"/>
    </location>
</feature>
<keyword evidence="3" id="KW-1185">Reference proteome</keyword>
<sequence>MKRGKPPHRLPPHPGGGTKEAPSPETKDLLLLFGDVALGCGRGAMFLPAPCPAAPAFGRCVFRRARRPPRFFCLAAAKPRIQKKRKARAKPFWYSYGARQDAVWGAALVGKARPPAGVRPLARGLAKLGEGPQRNCGWPGHTKQAGTPRCLATPKAAPPNRGTAMATAAGKPGEKAICL</sequence>
<name>A0A3R7R6V6_TRYRA</name>